<dbReference type="EMBL" id="UINC01155677">
    <property type="protein sequence ID" value="SVD51672.1"/>
    <property type="molecule type" value="Genomic_DNA"/>
</dbReference>
<dbReference type="AlphaFoldDB" id="A0A382VYQ4"/>
<feature type="non-terminal residue" evidence="1">
    <location>
        <position position="1"/>
    </location>
</feature>
<gene>
    <name evidence="1" type="ORF">METZ01_LOCUS404526</name>
</gene>
<name>A0A382VYQ4_9ZZZZ</name>
<sequence>VPCSTAYPARLDRKTGKLIDFELPAPGRLPGGWYATLDEETSRALRRGKLTFDNVINSELHEDKMRQGEGSPGVSRIIRAGGRPLKFDDGLEGVDGTIHSMIVANGCLYVSTRAGEILCFGSRNGQKAKHWELKNTKLSADPKALTLAKSLISASTGPHGYAVVLGLGDGSLTKALLLQSRYHVIAIDDDAARVRKLRSELQGAGLYGTRCSVLQKSPVDCSLPPYLATLITTETPDRIKGAWKEIAQALRPYGGIAVPGTMALKPAGFERSELNGLPLIR</sequence>
<dbReference type="InterPro" id="IPR029063">
    <property type="entry name" value="SAM-dependent_MTases_sf"/>
</dbReference>
<organism evidence="1">
    <name type="scientific">marine metagenome</name>
    <dbReference type="NCBI Taxonomy" id="408172"/>
    <lineage>
        <taxon>unclassified sequences</taxon>
        <taxon>metagenomes</taxon>
        <taxon>ecological metagenomes</taxon>
    </lineage>
</organism>
<reference evidence="1" key="1">
    <citation type="submission" date="2018-05" db="EMBL/GenBank/DDBJ databases">
        <authorList>
            <person name="Lanie J.A."/>
            <person name="Ng W.-L."/>
            <person name="Kazmierczak K.M."/>
            <person name="Andrzejewski T.M."/>
            <person name="Davidsen T.M."/>
            <person name="Wayne K.J."/>
            <person name="Tettelin H."/>
            <person name="Glass J.I."/>
            <person name="Rusch D."/>
            <person name="Podicherti R."/>
            <person name="Tsui H.-C.T."/>
            <person name="Winkler M.E."/>
        </authorList>
    </citation>
    <scope>NUCLEOTIDE SEQUENCE</scope>
</reference>
<feature type="non-terminal residue" evidence="1">
    <location>
        <position position="281"/>
    </location>
</feature>
<protein>
    <submittedName>
        <fullName evidence="1">Uncharacterized protein</fullName>
    </submittedName>
</protein>
<evidence type="ECO:0000313" key="1">
    <source>
        <dbReference type="EMBL" id="SVD51672.1"/>
    </source>
</evidence>
<dbReference type="Gene3D" id="3.40.50.150">
    <property type="entry name" value="Vaccinia Virus protein VP39"/>
    <property type="match status" value="1"/>
</dbReference>
<proteinExistence type="predicted"/>
<accession>A0A382VYQ4</accession>
<dbReference type="SUPFAM" id="SSF53335">
    <property type="entry name" value="S-adenosyl-L-methionine-dependent methyltransferases"/>
    <property type="match status" value="1"/>
</dbReference>